<dbReference type="RefSeq" id="XP_032457766.1">
    <property type="nucleotide sequence ID" value="XM_032601875.1"/>
</dbReference>
<protein>
    <submittedName>
        <fullName evidence="1">Uncharacterized protein</fullName>
    </submittedName>
</protein>
<proteinExistence type="predicted"/>
<reference evidence="1" key="1">
    <citation type="submission" date="2021-01" db="UniProtKB">
        <authorList>
            <consortium name="EnsemblMetazoa"/>
        </authorList>
    </citation>
    <scope>IDENTIFICATION</scope>
</reference>
<dbReference type="Proteomes" id="UP000002358">
    <property type="component" value="Unassembled WGS sequence"/>
</dbReference>
<organism evidence="1 2">
    <name type="scientific">Nasonia vitripennis</name>
    <name type="common">Parasitic wasp</name>
    <dbReference type="NCBI Taxonomy" id="7425"/>
    <lineage>
        <taxon>Eukaryota</taxon>
        <taxon>Metazoa</taxon>
        <taxon>Ecdysozoa</taxon>
        <taxon>Arthropoda</taxon>
        <taxon>Hexapoda</taxon>
        <taxon>Insecta</taxon>
        <taxon>Pterygota</taxon>
        <taxon>Neoptera</taxon>
        <taxon>Endopterygota</taxon>
        <taxon>Hymenoptera</taxon>
        <taxon>Apocrita</taxon>
        <taxon>Proctotrupomorpha</taxon>
        <taxon>Chalcidoidea</taxon>
        <taxon>Pteromalidae</taxon>
        <taxon>Pteromalinae</taxon>
        <taxon>Nasonia</taxon>
    </lineage>
</organism>
<keyword evidence="2" id="KW-1185">Reference proteome</keyword>
<dbReference type="GeneID" id="103316922"/>
<name>A0A7M7R3U6_NASVI</name>
<dbReference type="CTD" id="39204"/>
<dbReference type="AlphaFoldDB" id="A0A7M7R3U6"/>
<evidence type="ECO:0000313" key="2">
    <source>
        <dbReference type="Proteomes" id="UP000002358"/>
    </source>
</evidence>
<dbReference type="EnsemblMetazoa" id="XM_032601875">
    <property type="protein sequence ID" value="XP_032457766"/>
    <property type="gene ID" value="LOC103316922"/>
</dbReference>
<sequence>MADLFKKCYGDILRALQAIRRIKSSYSWLIYIVKDHEESKTHKLNVIAFLNSAIMLCINVYSNWSLVLANRSEYVSSAFYTKLMESSIFYISKFFVSNTIYGGNSPSSYSTEYYNAKSSKRPWRF</sequence>
<accession>A0A7M7R3U6</accession>
<evidence type="ECO:0000313" key="1">
    <source>
        <dbReference type="EnsemblMetazoa" id="XP_032457766"/>
    </source>
</evidence>